<dbReference type="SUPFAM" id="SSF51419">
    <property type="entry name" value="PLP-binding barrel"/>
    <property type="match status" value="1"/>
</dbReference>
<dbReference type="Gene3D" id="3.20.20.10">
    <property type="entry name" value="Alanine racemase"/>
    <property type="match status" value="1"/>
</dbReference>
<evidence type="ECO:0000313" key="11">
    <source>
        <dbReference type="Proteomes" id="UP000531216"/>
    </source>
</evidence>
<evidence type="ECO:0000256" key="2">
    <source>
        <dbReference type="ARBA" id="ARBA00008872"/>
    </source>
</evidence>
<dbReference type="PRINTS" id="PR01182">
    <property type="entry name" value="ORNDCRBXLASE"/>
</dbReference>
<feature type="active site" description="Proton donor" evidence="8">
    <location>
        <position position="325"/>
    </location>
</feature>
<evidence type="ECO:0000313" key="10">
    <source>
        <dbReference type="EMBL" id="MBB3935654.1"/>
    </source>
</evidence>
<protein>
    <recommendedName>
        <fullName evidence="6">ornithine decarboxylase</fullName>
        <ecNumber evidence="6">4.1.1.17</ecNumber>
    </recommendedName>
</protein>
<dbReference type="OrthoDB" id="9802147at2"/>
<dbReference type="SUPFAM" id="SSF50621">
    <property type="entry name" value="Alanine racemase C-terminal domain-like"/>
    <property type="match status" value="1"/>
</dbReference>
<dbReference type="InterPro" id="IPR009006">
    <property type="entry name" value="Ala_racemase/Decarboxylase_C"/>
</dbReference>
<dbReference type="GO" id="GO:0033387">
    <property type="term" value="P:putrescine biosynthetic process from arginine, via ornithine"/>
    <property type="evidence" value="ECO:0007669"/>
    <property type="project" value="TreeGrafter"/>
</dbReference>
<dbReference type="RefSeq" id="WP_061931979.1">
    <property type="nucleotide sequence ID" value="NZ_FOOA01000003.1"/>
</dbReference>
<dbReference type="AlphaFoldDB" id="A0A7W6FTY0"/>
<gene>
    <name evidence="10" type="ORF">GGR05_001798</name>
</gene>
<dbReference type="GO" id="GO:0004586">
    <property type="term" value="F:ornithine decarboxylase activity"/>
    <property type="evidence" value="ECO:0007669"/>
    <property type="project" value="UniProtKB-EC"/>
</dbReference>
<dbReference type="PANTHER" id="PTHR11482:SF6">
    <property type="entry name" value="ORNITHINE DECARBOXYLASE 1-RELATED"/>
    <property type="match status" value="1"/>
</dbReference>
<comment type="catalytic activity">
    <reaction evidence="7">
        <text>L-ornithine + H(+) = putrescine + CO2</text>
        <dbReference type="Rhea" id="RHEA:22964"/>
        <dbReference type="ChEBI" id="CHEBI:15378"/>
        <dbReference type="ChEBI" id="CHEBI:16526"/>
        <dbReference type="ChEBI" id="CHEBI:46911"/>
        <dbReference type="ChEBI" id="CHEBI:326268"/>
        <dbReference type="EC" id="4.1.1.17"/>
    </reaction>
</comment>
<dbReference type="Pfam" id="PF02784">
    <property type="entry name" value="Orn_Arg_deC_N"/>
    <property type="match status" value="1"/>
</dbReference>
<comment type="similarity">
    <text evidence="2">Belongs to the Orn/Lys/Arg decarboxylase class-II family.</text>
</comment>
<reference evidence="10 11" key="1">
    <citation type="submission" date="2020-08" db="EMBL/GenBank/DDBJ databases">
        <title>Genomic Encyclopedia of Type Strains, Phase IV (KMG-IV): sequencing the most valuable type-strain genomes for metagenomic binning, comparative biology and taxonomic classification.</title>
        <authorList>
            <person name="Goeker M."/>
        </authorList>
    </citation>
    <scope>NUCLEOTIDE SEQUENCE [LARGE SCALE GENOMIC DNA]</scope>
    <source>
        <strain evidence="10 11">DSM 25024</strain>
    </source>
</reference>
<evidence type="ECO:0000256" key="3">
    <source>
        <dbReference type="ARBA" id="ARBA00022898"/>
    </source>
</evidence>
<dbReference type="InterPro" id="IPR029066">
    <property type="entry name" value="PLP-binding_barrel"/>
</dbReference>
<dbReference type="CDD" id="cd00622">
    <property type="entry name" value="PLPDE_III_ODC"/>
    <property type="match status" value="1"/>
</dbReference>
<dbReference type="InterPro" id="IPR022657">
    <property type="entry name" value="De-COase2_CS"/>
</dbReference>
<dbReference type="Proteomes" id="UP000531216">
    <property type="component" value="Unassembled WGS sequence"/>
</dbReference>
<dbReference type="FunFam" id="2.40.37.10:FF:000004">
    <property type="entry name" value="Ornithine decarboxylase"/>
    <property type="match status" value="1"/>
</dbReference>
<dbReference type="Gene3D" id="2.40.37.10">
    <property type="entry name" value="Lyase, Ornithine Decarboxylase, Chain A, domain 1"/>
    <property type="match status" value="1"/>
</dbReference>
<dbReference type="InterPro" id="IPR022644">
    <property type="entry name" value="De-COase2_N"/>
</dbReference>
<name>A0A7W6FTY0_9HYPH</name>
<evidence type="ECO:0000256" key="7">
    <source>
        <dbReference type="ARBA" id="ARBA00049127"/>
    </source>
</evidence>
<dbReference type="PRINTS" id="PR01179">
    <property type="entry name" value="ODADCRBXLASE"/>
</dbReference>
<dbReference type="InterPro" id="IPR002433">
    <property type="entry name" value="Orn_de-COase"/>
</dbReference>
<accession>A0A7W6FTY0</accession>
<dbReference type="PROSITE" id="PS00879">
    <property type="entry name" value="ODR_DC_2_2"/>
    <property type="match status" value="1"/>
</dbReference>
<dbReference type="InterPro" id="IPR022653">
    <property type="entry name" value="De-COase2_pyr-phos_BS"/>
</dbReference>
<evidence type="ECO:0000259" key="9">
    <source>
        <dbReference type="Pfam" id="PF02784"/>
    </source>
</evidence>
<comment type="cofactor">
    <cofactor evidence="1 8">
        <name>pyridoxal 5'-phosphate</name>
        <dbReference type="ChEBI" id="CHEBI:597326"/>
    </cofactor>
</comment>
<keyword evidence="11" id="KW-1185">Reference proteome</keyword>
<comment type="caution">
    <text evidence="10">The sequence shown here is derived from an EMBL/GenBank/DDBJ whole genome shotgun (WGS) entry which is preliminary data.</text>
</comment>
<organism evidence="10 11">
    <name type="scientific">Aureimonas phyllosphaerae</name>
    <dbReference type="NCBI Taxonomy" id="1166078"/>
    <lineage>
        <taxon>Bacteria</taxon>
        <taxon>Pseudomonadati</taxon>
        <taxon>Pseudomonadota</taxon>
        <taxon>Alphaproteobacteria</taxon>
        <taxon>Hyphomicrobiales</taxon>
        <taxon>Aurantimonadaceae</taxon>
        <taxon>Aureimonas</taxon>
    </lineage>
</organism>
<keyword evidence="4 10" id="KW-0456">Lyase</keyword>
<dbReference type="EC" id="4.1.1.17" evidence="6"/>
<evidence type="ECO:0000256" key="6">
    <source>
        <dbReference type="ARBA" id="ARBA00034138"/>
    </source>
</evidence>
<dbReference type="EMBL" id="JACIDO010000003">
    <property type="protein sequence ID" value="MBB3935654.1"/>
    <property type="molecule type" value="Genomic_DNA"/>
</dbReference>
<proteinExistence type="inferred from homology"/>
<feature type="modified residue" description="N6-(pyridoxal phosphate)lysine" evidence="8">
    <location>
        <position position="48"/>
    </location>
</feature>
<feature type="domain" description="Orn/DAP/Arg decarboxylase 2 N-terminal" evidence="9">
    <location>
        <begin position="27"/>
        <end position="259"/>
    </location>
</feature>
<evidence type="ECO:0000256" key="4">
    <source>
        <dbReference type="ARBA" id="ARBA00023239"/>
    </source>
</evidence>
<dbReference type="GO" id="GO:0005737">
    <property type="term" value="C:cytoplasm"/>
    <property type="evidence" value="ECO:0007669"/>
    <property type="project" value="TreeGrafter"/>
</dbReference>
<dbReference type="FunFam" id="3.20.20.10:FF:000008">
    <property type="entry name" value="Ornithine decarboxylase"/>
    <property type="match status" value="1"/>
</dbReference>
<sequence length="377" mass="40544">MATQRILDFIATRRPAGPCLVVDLDIVEDNFRAFRKALPDSSIFYAVKANPAPEILRLLASLGSSFDCASVAEIEMALDAGATPNRISFGNTIKKERDVAAAHALGVSLFAVDCVEEVEKVARAAPGARVFCRVLTDGEGAEWPLSRKFGCVPAMAIDVLTHARDLGLVATGVSFHVGSQQCDTEAWDKALADAAMVFGQLAERGIVLTLVNMGGGFPTRYLKDVPSAQAYGRSIFAALRRHFGNQIPETIIEPGRGMVGDAGVIKAEVVLVSKKSAEDKNRWVYLDIGKFGGLAETMDEAIRYPIVTARDDDRMEPCVIAGPTCDSADVLYEKTPYPLPISLTVGDEVLIEGTGAYTTTYSAVAFNGFEPLRSYVI</sequence>
<dbReference type="InterPro" id="IPR000183">
    <property type="entry name" value="Orn/DAP/Arg_de-COase"/>
</dbReference>
<dbReference type="PROSITE" id="PS00878">
    <property type="entry name" value="ODR_DC_2_1"/>
    <property type="match status" value="1"/>
</dbReference>
<evidence type="ECO:0000256" key="5">
    <source>
        <dbReference type="ARBA" id="ARBA00034115"/>
    </source>
</evidence>
<evidence type="ECO:0000256" key="1">
    <source>
        <dbReference type="ARBA" id="ARBA00001933"/>
    </source>
</evidence>
<evidence type="ECO:0000256" key="8">
    <source>
        <dbReference type="PIRSR" id="PIRSR600183-50"/>
    </source>
</evidence>
<comment type="pathway">
    <text evidence="5">Amine and polyamine biosynthesis; putrescine biosynthesis via L-ornithine pathway; putrescine from L-ornithine: step 1/1.</text>
</comment>
<dbReference type="PANTHER" id="PTHR11482">
    <property type="entry name" value="ARGININE/DIAMINOPIMELATE/ORNITHINE DECARBOXYLASE"/>
    <property type="match status" value="1"/>
</dbReference>
<keyword evidence="3 8" id="KW-0663">Pyridoxal phosphate</keyword>